<gene>
    <name evidence="1" type="ORF">U0070_009678</name>
</gene>
<evidence type="ECO:0000313" key="1">
    <source>
        <dbReference type="EMBL" id="KAK7798134.1"/>
    </source>
</evidence>
<name>A0AAW0H8N8_MYOGA</name>
<keyword evidence="2" id="KW-1185">Reference proteome</keyword>
<organism evidence="1 2">
    <name type="scientific">Myodes glareolus</name>
    <name type="common">Bank vole</name>
    <name type="synonym">Clethrionomys glareolus</name>
    <dbReference type="NCBI Taxonomy" id="447135"/>
    <lineage>
        <taxon>Eukaryota</taxon>
        <taxon>Metazoa</taxon>
        <taxon>Chordata</taxon>
        <taxon>Craniata</taxon>
        <taxon>Vertebrata</taxon>
        <taxon>Euteleostomi</taxon>
        <taxon>Mammalia</taxon>
        <taxon>Eutheria</taxon>
        <taxon>Euarchontoglires</taxon>
        <taxon>Glires</taxon>
        <taxon>Rodentia</taxon>
        <taxon>Myomorpha</taxon>
        <taxon>Muroidea</taxon>
        <taxon>Cricetidae</taxon>
        <taxon>Arvicolinae</taxon>
        <taxon>Myodes</taxon>
    </lineage>
</organism>
<reference evidence="1 2" key="1">
    <citation type="journal article" date="2023" name="bioRxiv">
        <title>Conserved and derived expression patterns and positive selection on dental genes reveal complex evolutionary context of ever-growing rodent molars.</title>
        <authorList>
            <person name="Calamari Z.T."/>
            <person name="Song A."/>
            <person name="Cohen E."/>
            <person name="Akter M."/>
            <person name="Roy R.D."/>
            <person name="Hallikas O."/>
            <person name="Christensen M.M."/>
            <person name="Li P."/>
            <person name="Marangoni P."/>
            <person name="Jernvall J."/>
            <person name="Klein O.D."/>
        </authorList>
    </citation>
    <scope>NUCLEOTIDE SEQUENCE [LARGE SCALE GENOMIC DNA]</scope>
    <source>
        <strain evidence="1">V071</strain>
    </source>
</reference>
<dbReference type="Proteomes" id="UP001488838">
    <property type="component" value="Unassembled WGS sequence"/>
</dbReference>
<protein>
    <submittedName>
        <fullName evidence="1">Uncharacterized protein</fullName>
    </submittedName>
</protein>
<accession>A0AAW0H8N8</accession>
<dbReference type="EMBL" id="JBBHLL010000729">
    <property type="protein sequence ID" value="KAK7798134.1"/>
    <property type="molecule type" value="Genomic_DNA"/>
</dbReference>
<sequence>FKTEFRVPLAGSLGITFPVCDVEDQEKRRPLRRSHTHVTAGLMVVSAGVLVLANKQGLVEQRPSTQELAATVFTHVQGCRAVGGVNLQSDLERLCEVTL</sequence>
<dbReference type="AlphaFoldDB" id="A0AAW0H8N8"/>
<evidence type="ECO:0000313" key="2">
    <source>
        <dbReference type="Proteomes" id="UP001488838"/>
    </source>
</evidence>
<comment type="caution">
    <text evidence="1">The sequence shown here is derived from an EMBL/GenBank/DDBJ whole genome shotgun (WGS) entry which is preliminary data.</text>
</comment>
<feature type="non-terminal residue" evidence="1">
    <location>
        <position position="1"/>
    </location>
</feature>
<proteinExistence type="predicted"/>